<proteinExistence type="predicted"/>
<dbReference type="Proteomes" id="UP000815677">
    <property type="component" value="Unassembled WGS sequence"/>
</dbReference>
<evidence type="ECO:0000313" key="3">
    <source>
        <dbReference type="Proteomes" id="UP000815677"/>
    </source>
</evidence>
<reference evidence="2" key="1">
    <citation type="submission" date="2014-09" db="EMBL/GenBank/DDBJ databases">
        <title>Genome sequence of the luminous mushroom Mycena chlorophos for searching fungal bioluminescence genes.</title>
        <authorList>
            <person name="Tanaka Y."/>
            <person name="Kasuga D."/>
            <person name="Oba Y."/>
            <person name="Hase S."/>
            <person name="Sato K."/>
            <person name="Oba Y."/>
            <person name="Sakakibara Y."/>
        </authorList>
    </citation>
    <scope>NUCLEOTIDE SEQUENCE</scope>
</reference>
<keyword evidence="3" id="KW-1185">Reference proteome</keyword>
<evidence type="ECO:0000256" key="1">
    <source>
        <dbReference type="SAM" id="MobiDB-lite"/>
    </source>
</evidence>
<dbReference type="EMBL" id="DF839234">
    <property type="protein sequence ID" value="GAT43735.1"/>
    <property type="molecule type" value="Genomic_DNA"/>
</dbReference>
<feature type="region of interest" description="Disordered" evidence="1">
    <location>
        <begin position="34"/>
        <end position="59"/>
    </location>
</feature>
<evidence type="ECO:0000313" key="2">
    <source>
        <dbReference type="EMBL" id="GAT43735.1"/>
    </source>
</evidence>
<name>A0ABQ0KY10_MYCCL</name>
<accession>A0ABQ0KY10</accession>
<protein>
    <recommendedName>
        <fullName evidence="4">Small EDRK-rich factor-like N-terminal domain-containing protein</fullName>
    </recommendedName>
</protein>
<sequence length="212" mass="23414">MVAGNKGKQPKRFLDQTAALGLAESIAEVQEQKAQKKVEKHSQISASPPNRTRQISESKTKLKQTKALLALRVSEVKKARKKQEGFVCLIFFLGSSVLAPSLQLCSRLYSFDAHCASLGSASGKKCIIRSASFTEPSVEIMPVSGYNAPWIPKFSGVRPSRAHTHRSNPFRLCFMVMRSAQEYILCLSSISKATRLPRESHPLRLAVISSIQ</sequence>
<feature type="compositionally biased region" description="Polar residues" evidence="1">
    <location>
        <begin position="43"/>
        <end position="53"/>
    </location>
</feature>
<gene>
    <name evidence="2" type="ORF">MCHLO_01403</name>
</gene>
<organism evidence="2 3">
    <name type="scientific">Mycena chlorophos</name>
    <name type="common">Agaric fungus</name>
    <name type="synonym">Agaricus chlorophos</name>
    <dbReference type="NCBI Taxonomy" id="658473"/>
    <lineage>
        <taxon>Eukaryota</taxon>
        <taxon>Fungi</taxon>
        <taxon>Dikarya</taxon>
        <taxon>Basidiomycota</taxon>
        <taxon>Agaricomycotina</taxon>
        <taxon>Agaricomycetes</taxon>
        <taxon>Agaricomycetidae</taxon>
        <taxon>Agaricales</taxon>
        <taxon>Marasmiineae</taxon>
        <taxon>Mycenaceae</taxon>
        <taxon>Mycena</taxon>
    </lineage>
</organism>
<evidence type="ECO:0008006" key="4">
    <source>
        <dbReference type="Google" id="ProtNLM"/>
    </source>
</evidence>